<proteinExistence type="predicted"/>
<name>A0AAJ0LIN9_9PSED</name>
<evidence type="ECO:0000313" key="1">
    <source>
        <dbReference type="EMBL" id="KTT16885.1"/>
    </source>
</evidence>
<gene>
    <name evidence="1" type="ORF">NS96R_14125</name>
</gene>
<dbReference type="Proteomes" id="UP000071644">
    <property type="component" value="Unassembled WGS sequence"/>
</dbReference>
<accession>A0AAJ0LIN9</accession>
<evidence type="ECO:0000313" key="2">
    <source>
        <dbReference type="Proteomes" id="UP000071644"/>
    </source>
</evidence>
<reference evidence="1 2" key="1">
    <citation type="journal article" date="2016" name="Front. Microbiol.">
        <title>Genomic Resource of Rice Seed Associated Bacteria.</title>
        <authorList>
            <person name="Midha S."/>
            <person name="Bansal K."/>
            <person name="Sharma S."/>
            <person name="Kumar N."/>
            <person name="Patil P.P."/>
            <person name="Chaudhry V."/>
            <person name="Patil P.B."/>
        </authorList>
    </citation>
    <scope>NUCLEOTIDE SEQUENCE [LARGE SCALE GENOMIC DNA]</scope>
    <source>
        <strain evidence="1 2">NS96</strain>
    </source>
</reference>
<dbReference type="EMBL" id="LDSN01000036">
    <property type="protein sequence ID" value="KTT16885.1"/>
    <property type="molecule type" value="Genomic_DNA"/>
</dbReference>
<dbReference type="AlphaFoldDB" id="A0AAJ0LIN9"/>
<protein>
    <submittedName>
        <fullName evidence="1">Uncharacterized protein</fullName>
    </submittedName>
</protein>
<sequence>MRDLLLTPVHSVSAGQHLWFCTQMRKEFVQVISVKQHKQGFELVGRRADGQTLTVQREGSELIEYARGADELQQIRQQVEAYQASLTLGGYPRRRMTKLAA</sequence>
<organism evidence="1 2">
    <name type="scientific">Pseudomonas parafulva</name>
    <dbReference type="NCBI Taxonomy" id="157782"/>
    <lineage>
        <taxon>Bacteria</taxon>
        <taxon>Pseudomonadati</taxon>
        <taxon>Pseudomonadota</taxon>
        <taxon>Gammaproteobacteria</taxon>
        <taxon>Pseudomonadales</taxon>
        <taxon>Pseudomonadaceae</taxon>
        <taxon>Pseudomonas</taxon>
    </lineage>
</organism>
<dbReference type="RefSeq" id="WP_058639002.1">
    <property type="nucleotide sequence ID" value="NZ_LDSN01000036.1"/>
</dbReference>
<comment type="caution">
    <text evidence="1">The sequence shown here is derived from an EMBL/GenBank/DDBJ whole genome shotgun (WGS) entry which is preliminary data.</text>
</comment>